<dbReference type="PROSITE" id="PS50071">
    <property type="entry name" value="HOMEOBOX_2"/>
    <property type="match status" value="1"/>
</dbReference>
<dbReference type="CDD" id="cd00086">
    <property type="entry name" value="homeodomain"/>
    <property type="match status" value="1"/>
</dbReference>
<dbReference type="OrthoDB" id="6159439at2759"/>
<sequence length="366" mass="39042">MSYSSVSSPDGLRSIFPGSPASPYSMSSSAKTPLFFIDNLLSSKAAGKEAYSKPPSSGYASSPTSSLGSVNSMWSAVTGGGGLHRGGMPPPDSSQQLDHGQRLLSAAFPQNPFFAGGSIPFPMFSPGAMHPQDVRSFLQGAQGFHVGQYGGISPNSLALVMNGIHPNHFPHPHGHHGHHHGHHGGPHSRPLHKRKGGQVRFSNDQTLDLEQKFKKQKYLNPAERKKLAKSLILSERQIKTWFQNRRAKWRRSKDGGEQTDSGDHDQTLLEACNGGATASSSSSSSTATHPAASSSSSSSEDSRDSSSSRPNKQSRHHPTGRPSSLTGFSGTAVAVATDDRHDHELQEMCNSDSESVCSDDLKDGPV</sequence>
<dbReference type="GO" id="GO:0000981">
    <property type="term" value="F:DNA-binding transcription factor activity, RNA polymerase II-specific"/>
    <property type="evidence" value="ECO:0007669"/>
    <property type="project" value="InterPro"/>
</dbReference>
<keyword evidence="4 5" id="KW-0539">Nucleus</keyword>
<dbReference type="InterPro" id="IPR001356">
    <property type="entry name" value="HD"/>
</dbReference>
<feature type="compositionally biased region" description="Basic and acidic residues" evidence="7">
    <location>
        <begin position="252"/>
        <end position="267"/>
    </location>
</feature>
<dbReference type="InterPro" id="IPR020479">
    <property type="entry name" value="HD_metazoa"/>
</dbReference>
<evidence type="ECO:0000259" key="8">
    <source>
        <dbReference type="PROSITE" id="PS50071"/>
    </source>
</evidence>
<feature type="region of interest" description="Disordered" evidence="7">
    <location>
        <begin position="78"/>
        <end position="98"/>
    </location>
</feature>
<protein>
    <submittedName>
        <fullName evidence="9">Hematopoietically-expressed homeobox protein hhex</fullName>
    </submittedName>
</protein>
<evidence type="ECO:0000313" key="9">
    <source>
        <dbReference type="EMBL" id="OQV24503.1"/>
    </source>
</evidence>
<feature type="DNA-binding region" description="Homeobox" evidence="5">
    <location>
        <begin position="194"/>
        <end position="253"/>
    </location>
</feature>
<proteinExistence type="predicted"/>
<dbReference type="PANTHER" id="PTHR24324:SF5">
    <property type="entry name" value="HEMATOPOIETICALLY-EXPRESSED HOMEOBOX PROTEIN HHEX"/>
    <property type="match status" value="1"/>
</dbReference>
<dbReference type="PROSITE" id="PS00027">
    <property type="entry name" value="HOMEOBOX_1"/>
    <property type="match status" value="1"/>
</dbReference>
<keyword evidence="3 5" id="KW-0371">Homeobox</keyword>
<reference evidence="10" key="1">
    <citation type="submission" date="2017-01" db="EMBL/GenBank/DDBJ databases">
        <title>Comparative genomics of anhydrobiosis in the tardigrade Hypsibius dujardini.</title>
        <authorList>
            <person name="Yoshida Y."/>
            <person name="Koutsovoulos G."/>
            <person name="Laetsch D."/>
            <person name="Stevens L."/>
            <person name="Kumar S."/>
            <person name="Horikawa D."/>
            <person name="Ishino K."/>
            <person name="Komine S."/>
            <person name="Tomita M."/>
            <person name="Blaxter M."/>
            <person name="Arakawa K."/>
        </authorList>
    </citation>
    <scope>NUCLEOTIDE SEQUENCE [LARGE SCALE GENOMIC DNA]</scope>
    <source>
        <strain evidence="10">Z151</strain>
    </source>
</reference>
<evidence type="ECO:0000256" key="2">
    <source>
        <dbReference type="ARBA" id="ARBA00023125"/>
    </source>
</evidence>
<evidence type="ECO:0000256" key="4">
    <source>
        <dbReference type="ARBA" id="ARBA00023242"/>
    </source>
</evidence>
<gene>
    <name evidence="9" type="ORF">BV898_01565</name>
</gene>
<feature type="compositionally biased region" description="Basic and acidic residues" evidence="7">
    <location>
        <begin position="337"/>
        <end position="346"/>
    </location>
</feature>
<dbReference type="AlphaFoldDB" id="A0A1W0XAI4"/>
<dbReference type="GO" id="GO:0000978">
    <property type="term" value="F:RNA polymerase II cis-regulatory region sequence-specific DNA binding"/>
    <property type="evidence" value="ECO:0007669"/>
    <property type="project" value="TreeGrafter"/>
</dbReference>
<dbReference type="Proteomes" id="UP000192578">
    <property type="component" value="Unassembled WGS sequence"/>
</dbReference>
<organism evidence="9 10">
    <name type="scientific">Hypsibius exemplaris</name>
    <name type="common">Freshwater tardigrade</name>
    <dbReference type="NCBI Taxonomy" id="2072580"/>
    <lineage>
        <taxon>Eukaryota</taxon>
        <taxon>Metazoa</taxon>
        <taxon>Ecdysozoa</taxon>
        <taxon>Tardigrada</taxon>
        <taxon>Eutardigrada</taxon>
        <taxon>Parachela</taxon>
        <taxon>Hypsibioidea</taxon>
        <taxon>Hypsibiidae</taxon>
        <taxon>Hypsibius</taxon>
    </lineage>
</organism>
<evidence type="ECO:0000256" key="1">
    <source>
        <dbReference type="ARBA" id="ARBA00004123"/>
    </source>
</evidence>
<comment type="subcellular location">
    <subcellularLocation>
        <location evidence="1 5 6">Nucleus</location>
    </subcellularLocation>
</comment>
<dbReference type="GO" id="GO:0030154">
    <property type="term" value="P:cell differentiation"/>
    <property type="evidence" value="ECO:0007669"/>
    <property type="project" value="TreeGrafter"/>
</dbReference>
<evidence type="ECO:0000256" key="6">
    <source>
        <dbReference type="RuleBase" id="RU000682"/>
    </source>
</evidence>
<dbReference type="Pfam" id="PF00046">
    <property type="entry name" value="Homeodomain"/>
    <property type="match status" value="1"/>
</dbReference>
<dbReference type="GO" id="GO:0005634">
    <property type="term" value="C:nucleus"/>
    <property type="evidence" value="ECO:0007669"/>
    <property type="project" value="UniProtKB-SubCell"/>
</dbReference>
<evidence type="ECO:0000256" key="7">
    <source>
        <dbReference type="SAM" id="MobiDB-lite"/>
    </source>
</evidence>
<dbReference type="SUPFAM" id="SSF46689">
    <property type="entry name" value="Homeodomain-like"/>
    <property type="match status" value="1"/>
</dbReference>
<evidence type="ECO:0000256" key="3">
    <source>
        <dbReference type="ARBA" id="ARBA00023155"/>
    </source>
</evidence>
<dbReference type="PANTHER" id="PTHR24324">
    <property type="entry name" value="HOMEOBOX PROTEIN HHEX"/>
    <property type="match status" value="1"/>
</dbReference>
<dbReference type="PRINTS" id="PR00024">
    <property type="entry name" value="HOMEOBOX"/>
</dbReference>
<evidence type="ECO:0000313" key="10">
    <source>
        <dbReference type="Proteomes" id="UP000192578"/>
    </source>
</evidence>
<comment type="caution">
    <text evidence="9">The sequence shown here is derived from an EMBL/GenBank/DDBJ whole genome shotgun (WGS) entry which is preliminary data.</text>
</comment>
<feature type="region of interest" description="Disordered" evidence="7">
    <location>
        <begin position="167"/>
        <end position="195"/>
    </location>
</feature>
<feature type="region of interest" description="Disordered" evidence="7">
    <location>
        <begin position="247"/>
        <end position="366"/>
    </location>
</feature>
<feature type="compositionally biased region" description="Low complexity" evidence="7">
    <location>
        <begin position="276"/>
        <end position="299"/>
    </location>
</feature>
<name>A0A1W0XAI4_HYPEX</name>
<dbReference type="SMART" id="SM00389">
    <property type="entry name" value="HOX"/>
    <property type="match status" value="1"/>
</dbReference>
<dbReference type="InterPro" id="IPR017970">
    <property type="entry name" value="Homeobox_CS"/>
</dbReference>
<keyword evidence="2 5" id="KW-0238">DNA-binding</keyword>
<feature type="domain" description="Homeobox" evidence="8">
    <location>
        <begin position="192"/>
        <end position="252"/>
    </location>
</feature>
<keyword evidence="10" id="KW-1185">Reference proteome</keyword>
<dbReference type="InterPro" id="IPR051000">
    <property type="entry name" value="Homeobox_DNA-bind_prot"/>
</dbReference>
<evidence type="ECO:0000256" key="5">
    <source>
        <dbReference type="PROSITE-ProRule" id="PRU00108"/>
    </source>
</evidence>
<dbReference type="Gene3D" id="1.10.10.60">
    <property type="entry name" value="Homeodomain-like"/>
    <property type="match status" value="1"/>
</dbReference>
<accession>A0A1W0XAI4</accession>
<dbReference type="InterPro" id="IPR009057">
    <property type="entry name" value="Homeodomain-like_sf"/>
</dbReference>
<feature type="compositionally biased region" description="Basic residues" evidence="7">
    <location>
        <begin position="168"/>
        <end position="195"/>
    </location>
</feature>
<dbReference type="EMBL" id="MTYJ01000006">
    <property type="protein sequence ID" value="OQV24503.1"/>
    <property type="molecule type" value="Genomic_DNA"/>
</dbReference>